<dbReference type="AlphaFoldDB" id="A0A2I4DSL2"/>
<accession>A0A2I4DSL2</accession>
<dbReference type="RefSeq" id="XP_018810137.1">
    <property type="nucleotide sequence ID" value="XM_018954592.2"/>
</dbReference>
<dbReference type="PANTHER" id="PTHR36378">
    <property type="entry name" value="COTTON FIBER PROTEIN"/>
    <property type="match status" value="1"/>
</dbReference>
<evidence type="ECO:0000313" key="1">
    <source>
        <dbReference type="Proteomes" id="UP000235220"/>
    </source>
</evidence>
<dbReference type="GeneID" id="108983068"/>
<dbReference type="Proteomes" id="UP000235220">
    <property type="component" value="Chromosome 8"/>
</dbReference>
<organism evidence="1 2">
    <name type="scientific">Juglans regia</name>
    <name type="common">English walnut</name>
    <dbReference type="NCBI Taxonomy" id="51240"/>
    <lineage>
        <taxon>Eukaryota</taxon>
        <taxon>Viridiplantae</taxon>
        <taxon>Streptophyta</taxon>
        <taxon>Embryophyta</taxon>
        <taxon>Tracheophyta</taxon>
        <taxon>Spermatophyta</taxon>
        <taxon>Magnoliopsida</taxon>
        <taxon>eudicotyledons</taxon>
        <taxon>Gunneridae</taxon>
        <taxon>Pentapetalae</taxon>
        <taxon>rosids</taxon>
        <taxon>fabids</taxon>
        <taxon>Fagales</taxon>
        <taxon>Juglandaceae</taxon>
        <taxon>Juglans</taxon>
    </lineage>
</organism>
<dbReference type="Pfam" id="PF05553">
    <property type="entry name" value="DUF761"/>
    <property type="match status" value="1"/>
</dbReference>
<proteinExistence type="predicted"/>
<protein>
    <submittedName>
        <fullName evidence="2">Uncharacterized protein LOC108983068</fullName>
    </submittedName>
</protein>
<dbReference type="STRING" id="51240.A0A2I4DSL2"/>
<sequence length="190" mass="21247">METKSDTIIIFDIQTNKDSIPDIIKRAPANAGDHVKKKRGPMNLLRAASFIFRRSKKPKPSHVDVASNGASKLQSHVDQVALPEMVSSPMVEHFKESCGFLSPMSRSCYGSASSCSEASTSRHASPVNLQELDRSEDIDHDGAAYVNCIGDEMIDAKAEVFIAQFYQQMRLQRMDSIDRRYHERTQRSIG</sequence>
<dbReference type="InterPro" id="IPR008480">
    <property type="entry name" value="DUF761_pln"/>
</dbReference>
<reference evidence="2" key="1">
    <citation type="submission" date="2025-08" db="UniProtKB">
        <authorList>
            <consortium name="RefSeq"/>
        </authorList>
    </citation>
    <scope>IDENTIFICATION</scope>
    <source>
        <tissue evidence="2">Leaves</tissue>
    </source>
</reference>
<dbReference type="Gramene" id="Jr08_11710_p1">
    <property type="protein sequence ID" value="cds.Jr08_11710_p1"/>
    <property type="gene ID" value="Jr08_11710"/>
</dbReference>
<name>A0A2I4DSL2_JUGRE</name>
<dbReference type="KEGG" id="jre:108983068"/>
<evidence type="ECO:0000313" key="2">
    <source>
        <dbReference type="RefSeq" id="XP_018810137.1"/>
    </source>
</evidence>
<keyword evidence="1" id="KW-1185">Reference proteome</keyword>
<dbReference type="OrthoDB" id="1926607at2759"/>
<gene>
    <name evidence="2" type="primary">LOC108983068</name>
</gene>
<dbReference type="PANTHER" id="PTHR36378:SF1">
    <property type="entry name" value="COTTON FIBER PROTEIN"/>
    <property type="match status" value="1"/>
</dbReference>